<name>A0A0E9Q4T2_ANGAN</name>
<dbReference type="AlphaFoldDB" id="A0A0E9Q4T2"/>
<reference evidence="2" key="1">
    <citation type="submission" date="2014-11" db="EMBL/GenBank/DDBJ databases">
        <authorList>
            <person name="Amaro Gonzalez C."/>
        </authorList>
    </citation>
    <scope>NUCLEOTIDE SEQUENCE</scope>
</reference>
<reference evidence="2" key="2">
    <citation type="journal article" date="2015" name="Fish Shellfish Immunol.">
        <title>Early steps in the European eel (Anguilla anguilla)-Vibrio vulnificus interaction in the gills: Role of the RtxA13 toxin.</title>
        <authorList>
            <person name="Callol A."/>
            <person name="Pajuelo D."/>
            <person name="Ebbesson L."/>
            <person name="Teles M."/>
            <person name="MacKenzie S."/>
            <person name="Amaro C."/>
        </authorList>
    </citation>
    <scope>NUCLEOTIDE SEQUENCE</scope>
</reference>
<organism evidence="2">
    <name type="scientific">Anguilla anguilla</name>
    <name type="common">European freshwater eel</name>
    <name type="synonym">Muraena anguilla</name>
    <dbReference type="NCBI Taxonomy" id="7936"/>
    <lineage>
        <taxon>Eukaryota</taxon>
        <taxon>Metazoa</taxon>
        <taxon>Chordata</taxon>
        <taxon>Craniata</taxon>
        <taxon>Vertebrata</taxon>
        <taxon>Euteleostomi</taxon>
        <taxon>Actinopterygii</taxon>
        <taxon>Neopterygii</taxon>
        <taxon>Teleostei</taxon>
        <taxon>Anguilliformes</taxon>
        <taxon>Anguillidae</taxon>
        <taxon>Anguilla</taxon>
    </lineage>
</organism>
<feature type="chain" id="PRO_5002431220" evidence="1">
    <location>
        <begin position="24"/>
        <end position="49"/>
    </location>
</feature>
<proteinExistence type="predicted"/>
<sequence length="49" mass="5346">MTLCVFVHDILCICVEFIGCVYCESQTNPAQDAGSLFKTLANSRGNSVF</sequence>
<dbReference type="EMBL" id="GBXM01097449">
    <property type="protein sequence ID" value="JAH11128.1"/>
    <property type="molecule type" value="Transcribed_RNA"/>
</dbReference>
<protein>
    <submittedName>
        <fullName evidence="2">Uncharacterized protein</fullName>
    </submittedName>
</protein>
<keyword evidence="1" id="KW-0732">Signal</keyword>
<feature type="signal peptide" evidence="1">
    <location>
        <begin position="1"/>
        <end position="23"/>
    </location>
</feature>
<evidence type="ECO:0000256" key="1">
    <source>
        <dbReference type="SAM" id="SignalP"/>
    </source>
</evidence>
<accession>A0A0E9Q4T2</accession>
<evidence type="ECO:0000313" key="2">
    <source>
        <dbReference type="EMBL" id="JAH11128.1"/>
    </source>
</evidence>